<evidence type="ECO:0000313" key="2">
    <source>
        <dbReference type="EMBL" id="TDH36155.1"/>
    </source>
</evidence>
<dbReference type="InterPro" id="IPR016181">
    <property type="entry name" value="Acyl_CoA_acyltransferase"/>
</dbReference>
<dbReference type="RefSeq" id="WP_133284853.1">
    <property type="nucleotide sequence ID" value="NZ_SMSI01000002.1"/>
</dbReference>
<gene>
    <name evidence="2" type="ORF">E2A64_12760</name>
</gene>
<sequence length="203" mass="22603">MSETGHPIVVRPLTGTEREAALDDLARLRIEVFRAYPYLYEGSLDYERGYLEEFAASDGAALVAAFDGGRIVGAATGAPMQSQKDEFRTPFADAGHDPSEIFYFGESVLLPAYRGHGIGHAFFDHREAAAIAAGRTICTFCAVMRPEAHPRRPKDYSPLDSFWRKRGYAPADGLVTGFSWIDVGDTAESEKQMQFWMKRIRQT</sequence>
<keyword evidence="2" id="KW-0808">Transferase</keyword>
<dbReference type="InterPro" id="IPR000182">
    <property type="entry name" value="GNAT_dom"/>
</dbReference>
<keyword evidence="3" id="KW-1185">Reference proteome</keyword>
<dbReference type="Proteomes" id="UP000295131">
    <property type="component" value="Unassembled WGS sequence"/>
</dbReference>
<dbReference type="AlphaFoldDB" id="A0A4R5PKL6"/>
<proteinExistence type="predicted"/>
<dbReference type="PROSITE" id="PS51186">
    <property type="entry name" value="GNAT"/>
    <property type="match status" value="1"/>
</dbReference>
<dbReference type="GO" id="GO:0016747">
    <property type="term" value="F:acyltransferase activity, transferring groups other than amino-acyl groups"/>
    <property type="evidence" value="ECO:0007669"/>
    <property type="project" value="InterPro"/>
</dbReference>
<dbReference type="OrthoDB" id="187903at2"/>
<name>A0A4R5PKL6_9HYPH</name>
<dbReference type="EMBL" id="SMSI01000002">
    <property type="protein sequence ID" value="TDH36155.1"/>
    <property type="molecule type" value="Genomic_DNA"/>
</dbReference>
<dbReference type="Pfam" id="PF00583">
    <property type="entry name" value="Acetyltransf_1"/>
    <property type="match status" value="1"/>
</dbReference>
<reference evidence="2 3" key="1">
    <citation type="journal article" date="2013" name="Int. J. Syst. Evol. Microbiol.">
        <title>Hoeflea suaedae sp. nov., an endophytic bacterium isolated from the root of the halophyte Suaeda maritima.</title>
        <authorList>
            <person name="Chung E.J."/>
            <person name="Park J.A."/>
            <person name="Pramanik P."/>
            <person name="Bibi F."/>
            <person name="Jeon C.O."/>
            <person name="Chung Y.R."/>
        </authorList>
    </citation>
    <scope>NUCLEOTIDE SEQUENCE [LARGE SCALE GENOMIC DNA]</scope>
    <source>
        <strain evidence="2 3">YC6898</strain>
    </source>
</reference>
<evidence type="ECO:0000313" key="3">
    <source>
        <dbReference type="Proteomes" id="UP000295131"/>
    </source>
</evidence>
<protein>
    <submittedName>
        <fullName evidence="2">N-acetyltransferase</fullName>
    </submittedName>
</protein>
<feature type="domain" description="N-acetyltransferase" evidence="1">
    <location>
        <begin position="8"/>
        <end position="198"/>
    </location>
</feature>
<dbReference type="CDD" id="cd04301">
    <property type="entry name" value="NAT_SF"/>
    <property type="match status" value="1"/>
</dbReference>
<comment type="caution">
    <text evidence="2">The sequence shown here is derived from an EMBL/GenBank/DDBJ whole genome shotgun (WGS) entry which is preliminary data.</text>
</comment>
<dbReference type="SUPFAM" id="SSF55729">
    <property type="entry name" value="Acyl-CoA N-acyltransferases (Nat)"/>
    <property type="match status" value="1"/>
</dbReference>
<organism evidence="2 3">
    <name type="scientific">Pseudohoeflea suaedae</name>
    <dbReference type="NCBI Taxonomy" id="877384"/>
    <lineage>
        <taxon>Bacteria</taxon>
        <taxon>Pseudomonadati</taxon>
        <taxon>Pseudomonadota</taxon>
        <taxon>Alphaproteobacteria</taxon>
        <taxon>Hyphomicrobiales</taxon>
        <taxon>Rhizobiaceae</taxon>
        <taxon>Pseudohoeflea</taxon>
    </lineage>
</organism>
<evidence type="ECO:0000259" key="1">
    <source>
        <dbReference type="PROSITE" id="PS51186"/>
    </source>
</evidence>
<accession>A0A4R5PKL6</accession>
<dbReference type="Gene3D" id="3.40.630.30">
    <property type="match status" value="1"/>
</dbReference>